<dbReference type="RefSeq" id="WP_179547354.1">
    <property type="nucleotide sequence ID" value="NZ_BSEW01000001.1"/>
</dbReference>
<keyword evidence="1" id="KW-0472">Membrane</keyword>
<feature type="transmembrane region" description="Helical" evidence="1">
    <location>
        <begin position="160"/>
        <end position="178"/>
    </location>
</feature>
<keyword evidence="3" id="KW-1185">Reference proteome</keyword>
<evidence type="ECO:0008006" key="4">
    <source>
        <dbReference type="Google" id="ProtNLM"/>
    </source>
</evidence>
<sequence>MTATTHPLTVAGDAVTHPFWSSRGGAAITVGGSLLLAATVVEWLLVAQDAAGLVPLFAALFVAAAVAHAVAMVPVAFGRHGSDGAVGRSALGKAGLIVFGLAFLANQLAYLVVAYFLPAQDDYSAFLALQTALGVVQFVALLAGAIVIVRAGVATGAARWSLLVLAVLSIVLNGIGQLSGDVDVVTVVHLVSTVAQIIAGIVYLRHRR</sequence>
<proteinExistence type="predicted"/>
<feature type="transmembrane region" description="Helical" evidence="1">
    <location>
        <begin position="94"/>
        <end position="117"/>
    </location>
</feature>
<evidence type="ECO:0000313" key="2">
    <source>
        <dbReference type="EMBL" id="NYD70159.1"/>
    </source>
</evidence>
<name>A0A852SMX1_9MICO</name>
<feature type="transmembrane region" description="Helical" evidence="1">
    <location>
        <begin position="26"/>
        <end position="46"/>
    </location>
</feature>
<evidence type="ECO:0000256" key="1">
    <source>
        <dbReference type="SAM" id="Phobius"/>
    </source>
</evidence>
<feature type="transmembrane region" description="Helical" evidence="1">
    <location>
        <begin position="123"/>
        <end position="148"/>
    </location>
</feature>
<feature type="transmembrane region" description="Helical" evidence="1">
    <location>
        <begin position="184"/>
        <end position="204"/>
    </location>
</feature>
<dbReference type="AlphaFoldDB" id="A0A852SMX1"/>
<dbReference type="EMBL" id="JACCBM010000001">
    <property type="protein sequence ID" value="NYD70159.1"/>
    <property type="molecule type" value="Genomic_DNA"/>
</dbReference>
<protein>
    <recommendedName>
        <fullName evidence="4">Integral membrane protein</fullName>
    </recommendedName>
</protein>
<keyword evidence="1" id="KW-1133">Transmembrane helix</keyword>
<dbReference type="Proteomes" id="UP000549913">
    <property type="component" value="Unassembled WGS sequence"/>
</dbReference>
<feature type="transmembrane region" description="Helical" evidence="1">
    <location>
        <begin position="52"/>
        <end position="73"/>
    </location>
</feature>
<organism evidence="2 3">
    <name type="scientific">Herbiconiux flava</name>
    <dbReference type="NCBI Taxonomy" id="881268"/>
    <lineage>
        <taxon>Bacteria</taxon>
        <taxon>Bacillati</taxon>
        <taxon>Actinomycetota</taxon>
        <taxon>Actinomycetes</taxon>
        <taxon>Micrococcales</taxon>
        <taxon>Microbacteriaceae</taxon>
        <taxon>Herbiconiux</taxon>
    </lineage>
</organism>
<comment type="caution">
    <text evidence="2">The sequence shown here is derived from an EMBL/GenBank/DDBJ whole genome shotgun (WGS) entry which is preliminary data.</text>
</comment>
<accession>A0A852SMX1</accession>
<gene>
    <name evidence="2" type="ORF">BJ984_001317</name>
</gene>
<evidence type="ECO:0000313" key="3">
    <source>
        <dbReference type="Proteomes" id="UP000549913"/>
    </source>
</evidence>
<keyword evidence="1" id="KW-0812">Transmembrane</keyword>
<reference evidence="2 3" key="1">
    <citation type="submission" date="2020-07" db="EMBL/GenBank/DDBJ databases">
        <title>Sequencing the genomes of 1000 actinobacteria strains.</title>
        <authorList>
            <person name="Klenk H.-P."/>
        </authorList>
    </citation>
    <scope>NUCLEOTIDE SEQUENCE [LARGE SCALE GENOMIC DNA]</scope>
    <source>
        <strain evidence="2 3">DSM 26474</strain>
    </source>
</reference>